<evidence type="ECO:0000256" key="1">
    <source>
        <dbReference type="SAM" id="MobiDB-lite"/>
    </source>
</evidence>
<sequence length="279" mass="31281">MPPTGNQYRPNPPAYHPPAQYPPAYNTPPPGWRVPTIPPNAIPPMQLWQNVFYECVQRALQDHGCKHTSNRPVELSTADAEALLSPFHNTLKASIQKELSGFRTMLNENIKCVDPAALSSGIKPEDIKIIRQEIQSLRDTVCLEFKALAQGERKLMDVTASWSTTAKTLVQALQETVGDLKNILTQDQKKYWSGIEALRAEQLSAFKRGPTLDTLSDLSQTAKEIKIYLQEIQGLLHHIQGKKLSQKDLKPTPLRGGPVTRAQARREQKGRRRGSSKTY</sequence>
<feature type="region of interest" description="Disordered" evidence="1">
    <location>
        <begin position="1"/>
        <end position="22"/>
    </location>
</feature>
<feature type="region of interest" description="Disordered" evidence="1">
    <location>
        <begin position="246"/>
        <end position="279"/>
    </location>
</feature>
<dbReference type="Proteomes" id="UP000573603">
    <property type="component" value="Unassembled WGS sequence"/>
</dbReference>
<gene>
    <name evidence="2" type="ORF">FANTH_10098</name>
</gene>
<dbReference type="EMBL" id="JABEVY010000277">
    <property type="protein sequence ID" value="KAF5239060.1"/>
    <property type="molecule type" value="Genomic_DNA"/>
</dbReference>
<name>A0A8H5DX55_9HYPO</name>
<proteinExistence type="predicted"/>
<comment type="caution">
    <text evidence="2">The sequence shown here is derived from an EMBL/GenBank/DDBJ whole genome shotgun (WGS) entry which is preliminary data.</text>
</comment>
<protein>
    <submittedName>
        <fullName evidence="2">Uncharacterized protein</fullName>
    </submittedName>
</protein>
<keyword evidence="3" id="KW-1185">Reference proteome</keyword>
<feature type="compositionally biased region" description="Pro residues" evidence="1">
    <location>
        <begin position="10"/>
        <end position="22"/>
    </location>
</feature>
<evidence type="ECO:0000313" key="2">
    <source>
        <dbReference type="EMBL" id="KAF5239060.1"/>
    </source>
</evidence>
<organism evidence="2 3">
    <name type="scientific">Fusarium anthophilum</name>
    <dbReference type="NCBI Taxonomy" id="48485"/>
    <lineage>
        <taxon>Eukaryota</taxon>
        <taxon>Fungi</taxon>
        <taxon>Dikarya</taxon>
        <taxon>Ascomycota</taxon>
        <taxon>Pezizomycotina</taxon>
        <taxon>Sordariomycetes</taxon>
        <taxon>Hypocreomycetidae</taxon>
        <taxon>Hypocreales</taxon>
        <taxon>Nectriaceae</taxon>
        <taxon>Fusarium</taxon>
        <taxon>Fusarium fujikuroi species complex</taxon>
    </lineage>
</organism>
<accession>A0A8H5DX55</accession>
<reference evidence="2 3" key="1">
    <citation type="journal article" date="2020" name="BMC Genomics">
        <title>Correction to: Identification and distribution of gene clusters required for synthesis of sphingolipid metabolism inhibitors in diverse species of the filamentous fungus Fusarium.</title>
        <authorList>
            <person name="Kim H.S."/>
            <person name="Lohmar J.M."/>
            <person name="Busman M."/>
            <person name="Brown D.W."/>
            <person name="Naumann T.A."/>
            <person name="Divon H.H."/>
            <person name="Lysoe E."/>
            <person name="Uhlig S."/>
            <person name="Proctor R.H."/>
        </authorList>
    </citation>
    <scope>NUCLEOTIDE SEQUENCE [LARGE SCALE GENOMIC DNA]</scope>
    <source>
        <strain evidence="2 3">NRRL 25214</strain>
    </source>
</reference>
<feature type="compositionally biased region" description="Basic residues" evidence="1">
    <location>
        <begin position="268"/>
        <end position="279"/>
    </location>
</feature>
<evidence type="ECO:0000313" key="3">
    <source>
        <dbReference type="Proteomes" id="UP000573603"/>
    </source>
</evidence>
<dbReference type="AlphaFoldDB" id="A0A8H5DX55"/>